<dbReference type="OrthoDB" id="5380961at2"/>
<name>C8PET6_9BACT</name>
<dbReference type="InterPro" id="IPR032774">
    <property type="entry name" value="WG_beta_rep"/>
</dbReference>
<dbReference type="PANTHER" id="PTHR37841">
    <property type="entry name" value="GLR2918 PROTEIN"/>
    <property type="match status" value="1"/>
</dbReference>
<dbReference type="Proteomes" id="UP000005709">
    <property type="component" value="Unassembled WGS sequence"/>
</dbReference>
<comment type="caution">
    <text evidence="1">The sequence shown here is derived from an EMBL/GenBank/DDBJ whole genome shotgun (WGS) entry which is preliminary data.</text>
</comment>
<evidence type="ECO:0008006" key="3">
    <source>
        <dbReference type="Google" id="ProtNLM"/>
    </source>
</evidence>
<dbReference type="Pfam" id="PF14903">
    <property type="entry name" value="WG_beta_rep"/>
    <property type="match status" value="5"/>
</dbReference>
<dbReference type="SUPFAM" id="SSF69360">
    <property type="entry name" value="Cell wall binding repeat"/>
    <property type="match status" value="1"/>
</dbReference>
<evidence type="ECO:0000313" key="2">
    <source>
        <dbReference type="Proteomes" id="UP000005709"/>
    </source>
</evidence>
<dbReference type="STRING" id="824.CGRAC_0404"/>
<organism evidence="1 2">
    <name type="scientific">Campylobacter gracilis RM3268</name>
    <dbReference type="NCBI Taxonomy" id="553220"/>
    <lineage>
        <taxon>Bacteria</taxon>
        <taxon>Pseudomonadati</taxon>
        <taxon>Campylobacterota</taxon>
        <taxon>Epsilonproteobacteria</taxon>
        <taxon>Campylobacterales</taxon>
        <taxon>Campylobacteraceae</taxon>
        <taxon>Campylobacter</taxon>
    </lineage>
</organism>
<accession>C8PET6</accession>
<proteinExistence type="predicted"/>
<sequence length="371" mass="40592">MKKILAVLLLGLLGLEAKIIGQGELADYGLVFADGNAVDKDGNIKAVGKNFMVTGTFSDGLTVVFIGEQTFFMDESGRLALRLAPGTGFKTSFTEGLAGIAKNGKFGLIDKTGKVVVEPKFDDMGIAFRDGAIVVGEMKYGRMKYGYVDKNGRTIITPRYDEVRSFSDGLASVRIGDKWSVIDKSGATVSKLNLGRPVTFTEGLAPVKFNGLYSFVDKDASVVIEPKFELASLFSEGLAAVKSGGKWGFIDKSGNFAIEPRFDEVNKFKEERAVVRVGELWGIIDKSGKFILEPQKLDYIFDEFYGGMLNFRVNRKSGCLDIDGKVAIEPKFDSISVFEGNATAASVDYKSVFIDKKGRILPISYYFEIED</sequence>
<dbReference type="EMBL" id="ACYG01000009">
    <property type="protein sequence ID" value="EEV18564.1"/>
    <property type="molecule type" value="Genomic_DNA"/>
</dbReference>
<dbReference type="PANTHER" id="PTHR37841:SF1">
    <property type="entry name" value="DUF3298 DOMAIN-CONTAINING PROTEIN"/>
    <property type="match status" value="1"/>
</dbReference>
<dbReference type="RefSeq" id="WP_005869595.1">
    <property type="nucleotide sequence ID" value="NZ_ACYG01000009.1"/>
</dbReference>
<reference evidence="1 2" key="1">
    <citation type="submission" date="2009-07" db="EMBL/GenBank/DDBJ databases">
        <authorList>
            <person name="Madupu R."/>
            <person name="Sebastian Y."/>
            <person name="Durkin A.S."/>
            <person name="Torralba M."/>
            <person name="Methe B."/>
            <person name="Sutton G.G."/>
            <person name="Strausberg R.L."/>
            <person name="Nelson K.E."/>
        </authorList>
    </citation>
    <scope>NUCLEOTIDE SEQUENCE [LARGE SCALE GENOMIC DNA]</scope>
    <source>
        <strain evidence="1 2">RM3268</strain>
    </source>
</reference>
<dbReference type="AlphaFoldDB" id="C8PET6"/>
<evidence type="ECO:0000313" key="1">
    <source>
        <dbReference type="EMBL" id="EEV18564.1"/>
    </source>
</evidence>
<protein>
    <recommendedName>
        <fullName evidence="3">KWG Leptospira</fullName>
    </recommendedName>
</protein>
<keyword evidence="2" id="KW-1185">Reference proteome</keyword>
<gene>
    <name evidence="1" type="ORF">CAMGR0001_2575</name>
</gene>
<dbReference type="eggNOG" id="COG5263">
    <property type="taxonomic scope" value="Bacteria"/>
</dbReference>